<dbReference type="OMA" id="CKNINTH"/>
<accession>T1GP29</accession>
<feature type="signal peptide" evidence="1">
    <location>
        <begin position="1"/>
        <end position="25"/>
    </location>
</feature>
<feature type="chain" id="PRO_5004577520" evidence="1">
    <location>
        <begin position="26"/>
        <end position="341"/>
    </location>
</feature>
<evidence type="ECO:0000313" key="3">
    <source>
        <dbReference type="Proteomes" id="UP000015102"/>
    </source>
</evidence>
<organism evidence="2 3">
    <name type="scientific">Megaselia scalaris</name>
    <name type="common">Humpbacked fly</name>
    <name type="synonym">Phora scalaris</name>
    <dbReference type="NCBI Taxonomy" id="36166"/>
    <lineage>
        <taxon>Eukaryota</taxon>
        <taxon>Metazoa</taxon>
        <taxon>Ecdysozoa</taxon>
        <taxon>Arthropoda</taxon>
        <taxon>Hexapoda</taxon>
        <taxon>Insecta</taxon>
        <taxon>Pterygota</taxon>
        <taxon>Neoptera</taxon>
        <taxon>Endopterygota</taxon>
        <taxon>Diptera</taxon>
        <taxon>Brachycera</taxon>
        <taxon>Muscomorpha</taxon>
        <taxon>Platypezoidea</taxon>
        <taxon>Phoridae</taxon>
        <taxon>Megaseliini</taxon>
        <taxon>Megaselia</taxon>
    </lineage>
</organism>
<dbReference type="Proteomes" id="UP000015102">
    <property type="component" value="Unassembled WGS sequence"/>
</dbReference>
<reference evidence="3" key="1">
    <citation type="submission" date="2013-02" db="EMBL/GenBank/DDBJ databases">
        <authorList>
            <person name="Hughes D."/>
        </authorList>
    </citation>
    <scope>NUCLEOTIDE SEQUENCE</scope>
    <source>
        <strain>Durham</strain>
        <strain evidence="3">NC isolate 2 -- Noor lab</strain>
    </source>
</reference>
<reference evidence="2" key="2">
    <citation type="submission" date="2015-06" db="UniProtKB">
        <authorList>
            <consortium name="EnsemblMetazoa"/>
        </authorList>
    </citation>
    <scope>IDENTIFICATION</scope>
</reference>
<proteinExistence type="predicted"/>
<sequence length="341" mass="38761">MSSKIVKFICGIVLTIVINLAFSDAMVLPDDLHKCRQNCYQKFFEDWHKCMEVEGCRNCWTDCDKNLGPFPLSISKAQLQGSLVLTDIAWDHSVTDASKQCLVTGKFPEVVCLAIWSQNHPLWNCLYGLRLFTKWKLLARIRRKLATMTQAWIGKTIYLVNYRHCSSLTQAISTRLGRIFKSTEKTGGMRKSIKLIVDTSQLNEVSNSMEPVLGLDAVLKNFQGYFSTEVATSDAHESAESRMKILKDSSKDFESTYNPAAGTAHSTTTTTTNVMTKVVTTQMQMLQPMLKISPIQISMRRMIQVKRMTMHLVSRQKPLTWVLFYETEYKAKYPCGNTMSS</sequence>
<evidence type="ECO:0000313" key="2">
    <source>
        <dbReference type="EnsemblMetazoa" id="MESCA005345-PA"/>
    </source>
</evidence>
<name>T1GP29_MEGSC</name>
<keyword evidence="1" id="KW-0732">Signal</keyword>
<dbReference type="AlphaFoldDB" id="T1GP29"/>
<keyword evidence="3" id="KW-1185">Reference proteome</keyword>
<dbReference type="HOGENOM" id="CLU_814537_0_0_1"/>
<dbReference type="EMBL" id="CAQQ02049058">
    <property type="status" value="NOT_ANNOTATED_CDS"/>
    <property type="molecule type" value="Genomic_DNA"/>
</dbReference>
<evidence type="ECO:0000256" key="1">
    <source>
        <dbReference type="SAM" id="SignalP"/>
    </source>
</evidence>
<dbReference type="EnsemblMetazoa" id="MESCA005345-RA">
    <property type="protein sequence ID" value="MESCA005345-PA"/>
    <property type="gene ID" value="MESCA005345"/>
</dbReference>
<protein>
    <submittedName>
        <fullName evidence="2">Uncharacterized protein</fullName>
    </submittedName>
</protein>